<gene>
    <name evidence="1" type="ORF">UV59_C0016G0033</name>
</gene>
<comment type="caution">
    <text evidence="1">The sequence shown here is derived from an EMBL/GenBank/DDBJ whole genome shotgun (WGS) entry which is preliminary data.</text>
</comment>
<dbReference type="EMBL" id="LCFB01000016">
    <property type="protein sequence ID" value="KKS84645.1"/>
    <property type="molecule type" value="Genomic_DNA"/>
</dbReference>
<name>A0A0G1CFS8_9BACT</name>
<dbReference type="AlphaFoldDB" id="A0A0G1CFS8"/>
<evidence type="ECO:0000313" key="2">
    <source>
        <dbReference type="Proteomes" id="UP000034543"/>
    </source>
</evidence>
<evidence type="ECO:0000313" key="1">
    <source>
        <dbReference type="EMBL" id="KKS84645.1"/>
    </source>
</evidence>
<accession>A0A0G1CFS8</accession>
<organism evidence="1 2">
    <name type="scientific">Candidatus Gottesmanbacteria bacterium GW2011_GWA1_43_11</name>
    <dbReference type="NCBI Taxonomy" id="1618436"/>
    <lineage>
        <taxon>Bacteria</taxon>
        <taxon>Candidatus Gottesmaniibacteriota</taxon>
    </lineage>
</organism>
<dbReference type="STRING" id="1618436.UV59_C0016G0033"/>
<reference evidence="1 2" key="1">
    <citation type="journal article" date="2015" name="Nature">
        <title>rRNA introns, odd ribosomes, and small enigmatic genomes across a large radiation of phyla.</title>
        <authorList>
            <person name="Brown C.T."/>
            <person name="Hug L.A."/>
            <person name="Thomas B.C."/>
            <person name="Sharon I."/>
            <person name="Castelle C.J."/>
            <person name="Singh A."/>
            <person name="Wilkins M.J."/>
            <person name="Williams K.H."/>
            <person name="Banfield J.F."/>
        </authorList>
    </citation>
    <scope>NUCLEOTIDE SEQUENCE [LARGE SCALE GENOMIC DNA]</scope>
</reference>
<sequence length="117" mass="13274">MGSRITSQQEVYAETLDTDTLSVTIREHTWPEDQRIVWYVNTSGVEWAWLRTAPFAARALPLTSQAGQNGHNGKDSYLEKAFELLRSFPQTYNLIQTRRAKGSLRVSCEPDILSVNS</sequence>
<protein>
    <submittedName>
        <fullName evidence="1">Uncharacterized protein</fullName>
    </submittedName>
</protein>
<proteinExistence type="predicted"/>
<dbReference type="Proteomes" id="UP000034543">
    <property type="component" value="Unassembled WGS sequence"/>
</dbReference>